<organism evidence="3">
    <name type="scientific">marine metagenome</name>
    <dbReference type="NCBI Taxonomy" id="408172"/>
    <lineage>
        <taxon>unclassified sequences</taxon>
        <taxon>metagenomes</taxon>
        <taxon>ecological metagenomes</taxon>
    </lineage>
</organism>
<dbReference type="Gene3D" id="3.30.70.270">
    <property type="match status" value="1"/>
</dbReference>
<dbReference type="GO" id="GO:1902201">
    <property type="term" value="P:negative regulation of bacterial-type flagellum-dependent cell motility"/>
    <property type="evidence" value="ECO:0007669"/>
    <property type="project" value="TreeGrafter"/>
</dbReference>
<feature type="compositionally biased region" description="Polar residues" evidence="1">
    <location>
        <begin position="362"/>
        <end position="377"/>
    </location>
</feature>
<gene>
    <name evidence="3" type="ORF">METZ01_LOCUS73494</name>
</gene>
<evidence type="ECO:0000313" key="3">
    <source>
        <dbReference type="EMBL" id="SVA20640.1"/>
    </source>
</evidence>
<dbReference type="PROSITE" id="PS50887">
    <property type="entry name" value="GGDEF"/>
    <property type="match status" value="1"/>
</dbReference>
<dbReference type="InterPro" id="IPR000160">
    <property type="entry name" value="GGDEF_dom"/>
</dbReference>
<dbReference type="PANTHER" id="PTHR45138">
    <property type="entry name" value="REGULATORY COMPONENTS OF SENSORY TRANSDUCTION SYSTEM"/>
    <property type="match status" value="1"/>
</dbReference>
<dbReference type="GO" id="GO:0043709">
    <property type="term" value="P:cell adhesion involved in single-species biofilm formation"/>
    <property type="evidence" value="ECO:0007669"/>
    <property type="project" value="TreeGrafter"/>
</dbReference>
<dbReference type="FunFam" id="3.30.70.270:FF:000001">
    <property type="entry name" value="Diguanylate cyclase domain protein"/>
    <property type="match status" value="1"/>
</dbReference>
<protein>
    <recommendedName>
        <fullName evidence="2">GGDEF domain-containing protein</fullName>
    </recommendedName>
</protein>
<name>A0A381TXA9_9ZZZZ</name>
<dbReference type="Pfam" id="PF00990">
    <property type="entry name" value="GGDEF"/>
    <property type="match status" value="1"/>
</dbReference>
<dbReference type="CDD" id="cd01949">
    <property type="entry name" value="GGDEF"/>
    <property type="match status" value="1"/>
</dbReference>
<proteinExistence type="predicted"/>
<dbReference type="PANTHER" id="PTHR45138:SF6">
    <property type="entry name" value="DIGUANYLATE CYCLASE DGCN"/>
    <property type="match status" value="1"/>
</dbReference>
<dbReference type="InterPro" id="IPR029787">
    <property type="entry name" value="Nucleotide_cyclase"/>
</dbReference>
<sequence length="377" mass="40904">MAEPFDLFARLNKSQSVFRRHLWNYEVWSKVHRDLNKSVDPKEIAELLVEHASRLLPVPWWAVVVPDKSLGVKMVASLGPDTELQRGALPLGEWVIRHGHDTVSVDLSKDKRISKGPAVAAFGLPMVSSCQTIGALVGLDRQPTDRSSQLGKPLLDGFGALVEPAAVALDHAVKLKRAESLLVTDDLTRLYNSSFLSSVLHREVRRTLRTGNSLSLLFIDLDNFDTVNDSHGHLCGSRALVEAAQVIQRSTRETDIVARFGGDEFVVVLPDTGNEGARVVAERVRENLAKHRFLTTAGFEVRLTASIGSAALPEAASTADELLRVADCAMYGAKAQGKNGILVAGKASGLGQRPPGRLRMNRPSNGQSRTVSKGANC</sequence>
<feature type="region of interest" description="Disordered" evidence="1">
    <location>
        <begin position="346"/>
        <end position="377"/>
    </location>
</feature>
<evidence type="ECO:0000259" key="2">
    <source>
        <dbReference type="PROSITE" id="PS50887"/>
    </source>
</evidence>
<dbReference type="SMART" id="SM00267">
    <property type="entry name" value="GGDEF"/>
    <property type="match status" value="1"/>
</dbReference>
<dbReference type="AlphaFoldDB" id="A0A381TXA9"/>
<accession>A0A381TXA9</accession>
<feature type="domain" description="GGDEF" evidence="2">
    <location>
        <begin position="212"/>
        <end position="346"/>
    </location>
</feature>
<evidence type="ECO:0000256" key="1">
    <source>
        <dbReference type="SAM" id="MobiDB-lite"/>
    </source>
</evidence>
<dbReference type="GO" id="GO:0052621">
    <property type="term" value="F:diguanylate cyclase activity"/>
    <property type="evidence" value="ECO:0007669"/>
    <property type="project" value="TreeGrafter"/>
</dbReference>
<dbReference type="InterPro" id="IPR050469">
    <property type="entry name" value="Diguanylate_Cyclase"/>
</dbReference>
<dbReference type="GO" id="GO:0005886">
    <property type="term" value="C:plasma membrane"/>
    <property type="evidence" value="ECO:0007669"/>
    <property type="project" value="TreeGrafter"/>
</dbReference>
<dbReference type="NCBIfam" id="TIGR00254">
    <property type="entry name" value="GGDEF"/>
    <property type="match status" value="1"/>
</dbReference>
<dbReference type="EMBL" id="UINC01005332">
    <property type="protein sequence ID" value="SVA20640.1"/>
    <property type="molecule type" value="Genomic_DNA"/>
</dbReference>
<dbReference type="SUPFAM" id="SSF55781">
    <property type="entry name" value="GAF domain-like"/>
    <property type="match status" value="1"/>
</dbReference>
<dbReference type="InterPro" id="IPR029016">
    <property type="entry name" value="GAF-like_dom_sf"/>
</dbReference>
<dbReference type="Gene3D" id="3.30.450.40">
    <property type="match status" value="1"/>
</dbReference>
<dbReference type="InterPro" id="IPR043128">
    <property type="entry name" value="Rev_trsase/Diguanyl_cyclase"/>
</dbReference>
<reference evidence="3" key="1">
    <citation type="submission" date="2018-05" db="EMBL/GenBank/DDBJ databases">
        <authorList>
            <person name="Lanie J.A."/>
            <person name="Ng W.-L."/>
            <person name="Kazmierczak K.M."/>
            <person name="Andrzejewski T.M."/>
            <person name="Davidsen T.M."/>
            <person name="Wayne K.J."/>
            <person name="Tettelin H."/>
            <person name="Glass J.I."/>
            <person name="Rusch D."/>
            <person name="Podicherti R."/>
            <person name="Tsui H.-C.T."/>
            <person name="Winkler M.E."/>
        </authorList>
    </citation>
    <scope>NUCLEOTIDE SEQUENCE</scope>
</reference>
<dbReference type="SUPFAM" id="SSF55073">
    <property type="entry name" value="Nucleotide cyclase"/>
    <property type="match status" value="1"/>
</dbReference>